<dbReference type="InterPro" id="IPR002999">
    <property type="entry name" value="Tudor"/>
</dbReference>
<evidence type="ECO:0000259" key="1">
    <source>
        <dbReference type="PROSITE" id="PS50304"/>
    </source>
</evidence>
<accession>A0A8C4QH33</accession>
<sequence length="255" mass="28843">MDPGSHHRVRVSHVESPHYFCVQTASWCDGPLDRMQKDLWRSAWNQPIGDDNPGTPVGPLTLTEGLRCSAVSFRHNAWVRVQVDRVNDDGKVQVFLLDWGGTEKMNRSQLRSLPEHCQKIPPIALRCFLPDLRPTGDDSRWSSSTCEFMADYLVGKFCFITQSKDSGRESQDSGVIPVEVFVGSSARLLSNFRDVLIKQGLALPRRKIEGNLELVRVRKQCEQAPDESLICNLNKTPALITGGKREQNRGTQLWW</sequence>
<keyword evidence="3" id="KW-1185">Reference proteome</keyword>
<dbReference type="Gene3D" id="2.30.30.140">
    <property type="match status" value="1"/>
</dbReference>
<dbReference type="Gene3D" id="2.40.50.90">
    <property type="match status" value="1"/>
</dbReference>
<dbReference type="CDD" id="cd20379">
    <property type="entry name" value="Tudor_dTUD-like"/>
    <property type="match status" value="1"/>
</dbReference>
<dbReference type="Pfam" id="PF00567">
    <property type="entry name" value="TUDOR"/>
    <property type="match status" value="1"/>
</dbReference>
<dbReference type="Proteomes" id="UP000694388">
    <property type="component" value="Unplaced"/>
</dbReference>
<dbReference type="SMART" id="SM00333">
    <property type="entry name" value="TUDOR"/>
    <property type="match status" value="1"/>
</dbReference>
<dbReference type="PANTHER" id="PTHR16442">
    <property type="entry name" value="RING FINGER PROTEIN 17"/>
    <property type="match status" value="1"/>
</dbReference>
<dbReference type="GeneTree" id="ENSGT00940000174206"/>
<dbReference type="Ensembl" id="ENSEBUT00000015962.1">
    <property type="protein sequence ID" value="ENSEBUP00000015386.1"/>
    <property type="gene ID" value="ENSEBUG00000009704.1"/>
</dbReference>
<dbReference type="AlphaFoldDB" id="A0A8C4QH33"/>
<reference evidence="2" key="2">
    <citation type="submission" date="2025-09" db="UniProtKB">
        <authorList>
            <consortium name="Ensembl"/>
        </authorList>
    </citation>
    <scope>IDENTIFICATION</scope>
</reference>
<evidence type="ECO:0000313" key="2">
    <source>
        <dbReference type="Ensembl" id="ENSEBUP00000015386.1"/>
    </source>
</evidence>
<evidence type="ECO:0000313" key="3">
    <source>
        <dbReference type="Proteomes" id="UP000694388"/>
    </source>
</evidence>
<proteinExistence type="predicted"/>
<dbReference type="PANTHER" id="PTHR16442:SF1">
    <property type="entry name" value="RING FINGER PROTEIN 17"/>
    <property type="match status" value="1"/>
</dbReference>
<reference evidence="2" key="1">
    <citation type="submission" date="2025-08" db="UniProtKB">
        <authorList>
            <consortium name="Ensembl"/>
        </authorList>
    </citation>
    <scope>IDENTIFICATION</scope>
</reference>
<protein>
    <recommendedName>
        <fullName evidence="1">Tudor domain-containing protein</fullName>
    </recommendedName>
</protein>
<dbReference type="PROSITE" id="PS50304">
    <property type="entry name" value="TUDOR"/>
    <property type="match status" value="1"/>
</dbReference>
<organism evidence="2 3">
    <name type="scientific">Eptatretus burgeri</name>
    <name type="common">Inshore hagfish</name>
    <dbReference type="NCBI Taxonomy" id="7764"/>
    <lineage>
        <taxon>Eukaryota</taxon>
        <taxon>Metazoa</taxon>
        <taxon>Chordata</taxon>
        <taxon>Craniata</taxon>
        <taxon>Vertebrata</taxon>
        <taxon>Cyclostomata</taxon>
        <taxon>Myxini</taxon>
        <taxon>Myxiniformes</taxon>
        <taxon>Myxinidae</taxon>
        <taxon>Eptatretinae</taxon>
        <taxon>Eptatretus</taxon>
    </lineage>
</organism>
<dbReference type="InterPro" id="IPR035437">
    <property type="entry name" value="SNase_OB-fold_sf"/>
</dbReference>
<feature type="domain" description="Tudor" evidence="1">
    <location>
        <begin position="61"/>
        <end position="120"/>
    </location>
</feature>
<dbReference type="SUPFAM" id="SSF63748">
    <property type="entry name" value="Tudor/PWWP/MBT"/>
    <property type="match status" value="1"/>
</dbReference>
<name>A0A8C4QH33_EPTBU</name>